<gene>
    <name evidence="3" type="ORF">PC110_g8563</name>
    <name evidence="1" type="ORF">PC113_g8701</name>
    <name evidence="2" type="ORF">PC115_g7656</name>
</gene>
<dbReference type="OrthoDB" id="116686at2759"/>
<comment type="caution">
    <text evidence="3">The sequence shown here is derived from an EMBL/GenBank/DDBJ whole genome shotgun (WGS) entry which is preliminary data.</text>
</comment>
<sequence>MYQDVLRDPKLRQLEGPTYAYALWNALFTIPVHVLGDGRAEYGHYGRMVRSWWIALQVTYGEYLSSLTILTLRSMKHYVCAFG</sequence>
<evidence type="ECO:0000313" key="1">
    <source>
        <dbReference type="EMBL" id="KAG2859674.1"/>
    </source>
</evidence>
<reference evidence="3 4" key="1">
    <citation type="submission" date="2018-01" db="EMBL/GenBank/DDBJ databases">
        <title>Draft genome of the strawberry crown rot pathogen Phytophthora cactorum.</title>
        <authorList>
            <person name="Armitage A.D."/>
            <person name="Lysoe E."/>
            <person name="Nellist C.F."/>
            <person name="Harrison R.J."/>
            <person name="Brurberg M.B."/>
        </authorList>
    </citation>
    <scope>NUCLEOTIDE SEQUENCE [LARGE SCALE GENOMIC DNA]</scope>
    <source>
        <strain evidence="3 4">10300</strain>
    </source>
</reference>
<evidence type="ECO:0000313" key="2">
    <source>
        <dbReference type="EMBL" id="KAG2927109.1"/>
    </source>
</evidence>
<dbReference type="EMBL" id="MJFZ01000178">
    <property type="protein sequence ID" value="RAW35158.1"/>
    <property type="molecule type" value="Genomic_DNA"/>
</dbReference>
<dbReference type="AlphaFoldDB" id="A0A329SHK3"/>
<dbReference type="VEuPathDB" id="FungiDB:PC110_g8563"/>
<dbReference type="Proteomes" id="UP000251314">
    <property type="component" value="Unassembled WGS sequence"/>
</dbReference>
<keyword evidence="4" id="KW-1185">Reference proteome</keyword>
<accession>A0A329SHK3</accession>
<reference evidence="1" key="2">
    <citation type="submission" date="2018-10" db="EMBL/GenBank/DDBJ databases">
        <title>Effector identification in a new, highly contiguous assembly of the strawberry crown rot pathogen Phytophthora cactorum.</title>
        <authorList>
            <person name="Armitage A.D."/>
            <person name="Nellist C.F."/>
            <person name="Bates H."/>
            <person name="Vickerstaff R.J."/>
            <person name="Harrison R.J."/>
        </authorList>
    </citation>
    <scope>NUCLEOTIDE SEQUENCE</scope>
    <source>
        <strain evidence="1">15-7</strain>
        <strain evidence="2">4032</strain>
    </source>
</reference>
<dbReference type="EMBL" id="RCMI01000188">
    <property type="protein sequence ID" value="KAG2927109.1"/>
    <property type="molecule type" value="Genomic_DNA"/>
</dbReference>
<dbReference type="EMBL" id="RCMG01000208">
    <property type="protein sequence ID" value="KAG2859674.1"/>
    <property type="molecule type" value="Genomic_DNA"/>
</dbReference>
<proteinExistence type="predicted"/>
<evidence type="ECO:0000313" key="3">
    <source>
        <dbReference type="EMBL" id="RAW35158.1"/>
    </source>
</evidence>
<organism evidence="3 4">
    <name type="scientific">Phytophthora cactorum</name>
    <dbReference type="NCBI Taxonomy" id="29920"/>
    <lineage>
        <taxon>Eukaryota</taxon>
        <taxon>Sar</taxon>
        <taxon>Stramenopiles</taxon>
        <taxon>Oomycota</taxon>
        <taxon>Peronosporomycetes</taxon>
        <taxon>Peronosporales</taxon>
        <taxon>Peronosporaceae</taxon>
        <taxon>Phytophthora</taxon>
    </lineage>
</organism>
<protein>
    <submittedName>
        <fullName evidence="3">Uncharacterized protein</fullName>
    </submittedName>
</protein>
<evidence type="ECO:0000313" key="4">
    <source>
        <dbReference type="Proteomes" id="UP000251314"/>
    </source>
</evidence>
<dbReference type="Proteomes" id="UP000774804">
    <property type="component" value="Unassembled WGS sequence"/>
</dbReference>
<dbReference type="Proteomes" id="UP000735874">
    <property type="component" value="Unassembled WGS sequence"/>
</dbReference>
<name>A0A329SHK3_9STRA</name>